<proteinExistence type="predicted"/>
<name>A0AAU3I6M1_9ACTN</name>
<dbReference type="AlphaFoldDB" id="A0AAU3I6M1"/>
<evidence type="ECO:0000313" key="1">
    <source>
        <dbReference type="EMBL" id="WTZ13233.1"/>
    </source>
</evidence>
<organism evidence="1">
    <name type="scientific">Streptomyces sp. NBC_01393</name>
    <dbReference type="NCBI Taxonomy" id="2903851"/>
    <lineage>
        <taxon>Bacteria</taxon>
        <taxon>Bacillati</taxon>
        <taxon>Actinomycetota</taxon>
        <taxon>Actinomycetes</taxon>
        <taxon>Kitasatosporales</taxon>
        <taxon>Streptomycetaceae</taxon>
        <taxon>Streptomyces</taxon>
    </lineage>
</organism>
<protein>
    <submittedName>
        <fullName evidence="1">Uncharacterized protein</fullName>
    </submittedName>
</protein>
<sequence>MTATVAIVIEGVLQREVGSAVIGQGQRLYWGLMESYNVALLTDENAPEPVQHWLKVNGFNKHPYLITQNLKDPEDLAERRMRQISRLRQAGCNVELVIEPNPQIAAHLMANGIGVLNYLHPNYSNPRFRPDYQDTVTPWSELVGEVERQRALREEDQRPQLEIL</sequence>
<reference evidence="1" key="1">
    <citation type="submission" date="2022-10" db="EMBL/GenBank/DDBJ databases">
        <title>The complete genomes of actinobacterial strains from the NBC collection.</title>
        <authorList>
            <person name="Joergensen T.S."/>
            <person name="Alvarez Arevalo M."/>
            <person name="Sterndorff E.B."/>
            <person name="Faurdal D."/>
            <person name="Vuksanovic O."/>
            <person name="Mourched A.-S."/>
            <person name="Charusanti P."/>
            <person name="Shaw S."/>
            <person name="Blin K."/>
            <person name="Weber T."/>
        </authorList>
    </citation>
    <scope>NUCLEOTIDE SEQUENCE</scope>
    <source>
        <strain evidence="1">NBC_01393</strain>
    </source>
</reference>
<gene>
    <name evidence="1" type="ORF">OG699_37880</name>
</gene>
<accession>A0AAU3I6M1</accession>
<dbReference type="EMBL" id="CP109546">
    <property type="protein sequence ID" value="WTZ13233.1"/>
    <property type="molecule type" value="Genomic_DNA"/>
</dbReference>